<gene>
    <name evidence="4" type="ORF">GCM10009021_23370</name>
</gene>
<dbReference type="GO" id="GO:0043793">
    <property type="term" value="F:beta-ribofuranosylaminobenzene 5'-phosphate synthase activity"/>
    <property type="evidence" value="ECO:0007669"/>
    <property type="project" value="UniProtKB-EC"/>
</dbReference>
<name>A0A830GCX3_9EURY</name>
<keyword evidence="1 2" id="KW-0808">Transferase</keyword>
<comment type="catalytic activity">
    <reaction evidence="2">
        <text>5-phospho-alpha-D-ribose 1-diphosphate + 4-hydroxybenzoate + H(+) = 4-(beta-D-ribofuranosyl)phenol 5'-phosphate + CO2 + diphosphate</text>
        <dbReference type="Rhea" id="RHEA:48556"/>
        <dbReference type="ChEBI" id="CHEBI:15378"/>
        <dbReference type="ChEBI" id="CHEBI:16526"/>
        <dbReference type="ChEBI" id="CHEBI:17879"/>
        <dbReference type="ChEBI" id="CHEBI:33019"/>
        <dbReference type="ChEBI" id="CHEBI:58017"/>
        <dbReference type="ChEBI" id="CHEBI:82767"/>
        <dbReference type="EC" id="2.4.2.54"/>
    </reaction>
</comment>
<proteinExistence type="inferred from homology"/>
<evidence type="ECO:0000259" key="3">
    <source>
        <dbReference type="Pfam" id="PF00288"/>
    </source>
</evidence>
<evidence type="ECO:0000256" key="2">
    <source>
        <dbReference type="PIRNR" id="PIRNR004884"/>
    </source>
</evidence>
<dbReference type="EMBL" id="BMOQ01000006">
    <property type="protein sequence ID" value="GGN21431.1"/>
    <property type="molecule type" value="Genomic_DNA"/>
</dbReference>
<dbReference type="Pfam" id="PF00288">
    <property type="entry name" value="GHMP_kinases_N"/>
    <property type="match status" value="1"/>
</dbReference>
<reference evidence="4 5" key="1">
    <citation type="journal article" date="2019" name="Int. J. Syst. Evol. Microbiol.">
        <title>The Global Catalogue of Microorganisms (GCM) 10K type strain sequencing project: providing services to taxonomists for standard genome sequencing and annotation.</title>
        <authorList>
            <consortium name="The Broad Institute Genomics Platform"/>
            <consortium name="The Broad Institute Genome Sequencing Center for Infectious Disease"/>
            <person name="Wu L."/>
            <person name="Ma J."/>
        </authorList>
    </citation>
    <scope>NUCLEOTIDE SEQUENCE [LARGE SCALE GENOMIC DNA]</scope>
    <source>
        <strain evidence="4 5">JCM 16331</strain>
    </source>
</reference>
<dbReference type="EC" id="2.4.2.54" evidence="2"/>
<evidence type="ECO:0000313" key="4">
    <source>
        <dbReference type="EMBL" id="GGN21431.1"/>
    </source>
</evidence>
<comment type="similarity">
    <text evidence="2">Belongs to the beta-RFA-P synthase family.</text>
</comment>
<comment type="function">
    <text evidence="2">Catalyzes the condensation of 4-aminobenzoate (pABA) with 5-phospho-alpha-D-ribose 1-diphosphate (PRPP) to produce beta-ribofuranosylaminobenzene 5'-phosphate (beta-RFA-P).</text>
</comment>
<dbReference type="RefSeq" id="WP_188879168.1">
    <property type="nucleotide sequence ID" value="NZ_BMOQ01000006.1"/>
</dbReference>
<feature type="domain" description="GHMP kinase N-terminal" evidence="3">
    <location>
        <begin position="62"/>
        <end position="133"/>
    </location>
</feature>
<keyword evidence="2" id="KW-0328">Glycosyltransferase</keyword>
<dbReference type="PANTHER" id="PTHR20861">
    <property type="entry name" value="HOMOSERINE/4-DIPHOSPHOCYTIDYL-2-C-METHYL-D-ERYTHRITOL KINASE"/>
    <property type="match status" value="1"/>
</dbReference>
<keyword evidence="5" id="KW-1185">Reference proteome</keyword>
<dbReference type="InterPro" id="IPR020568">
    <property type="entry name" value="Ribosomal_Su5_D2-typ_SF"/>
</dbReference>
<accession>A0A830GCX3</accession>
<dbReference type="InterPro" id="IPR004422">
    <property type="entry name" value="RFAP_synthase"/>
</dbReference>
<comment type="subunit">
    <text evidence="2">Homodimer.</text>
</comment>
<dbReference type="GO" id="GO:0005524">
    <property type="term" value="F:ATP binding"/>
    <property type="evidence" value="ECO:0007669"/>
    <property type="project" value="UniProtKB-UniRule"/>
</dbReference>
<dbReference type="SUPFAM" id="SSF54211">
    <property type="entry name" value="Ribosomal protein S5 domain 2-like"/>
    <property type="match status" value="1"/>
</dbReference>
<dbReference type="AlphaFoldDB" id="A0A830GCX3"/>
<dbReference type="PIRSF" id="PIRSF004884">
    <property type="entry name" value="Sugar_kin_arch"/>
    <property type="match status" value="1"/>
</dbReference>
<sequence length="326" mass="33586">MADTERASVSAGARLHFGFTTLSTEHDRLYGSLGVALADPRVTVTATPADAVVCPDVVADSVRRTVDALGVSGARVELTETLPRHVGLGSGTATALATTAAIARVYDRRPRVRERAPVLDRGRRSGIGVAAFEGGGFVLDAGRSTDTCGTPSRTPPSDGSWTVPPVVARYPVPPAWRFVLVVPDADPGRCGDAEATSMQTAIADADPETGERIAGLVTSRVLPAIVAGDAAAFGAAVTEIGRLNGTWYADEQDGVYRPPVDALVDTLLADDAITGAGQSSWGPVAYGVTTTAERDAARAAGERALDRAGVTGDVQLVAPQNCGALR</sequence>
<dbReference type="InterPro" id="IPR006204">
    <property type="entry name" value="GHMP_kinase_N_dom"/>
</dbReference>
<dbReference type="Gene3D" id="3.30.230.10">
    <property type="match status" value="1"/>
</dbReference>
<dbReference type="UniPathway" id="UPA00065"/>
<evidence type="ECO:0000256" key="1">
    <source>
        <dbReference type="ARBA" id="ARBA00022679"/>
    </source>
</evidence>
<organism evidence="4 5">
    <name type="scientific">Halarchaeum nitratireducens</name>
    <dbReference type="NCBI Taxonomy" id="489913"/>
    <lineage>
        <taxon>Archaea</taxon>
        <taxon>Methanobacteriati</taxon>
        <taxon>Methanobacteriota</taxon>
        <taxon>Stenosarchaea group</taxon>
        <taxon>Halobacteria</taxon>
        <taxon>Halobacteriales</taxon>
        <taxon>Halobacteriaceae</taxon>
    </lineage>
</organism>
<dbReference type="Proteomes" id="UP000608850">
    <property type="component" value="Unassembled WGS sequence"/>
</dbReference>
<comment type="caution">
    <text evidence="4">The sequence shown here is derived from an EMBL/GenBank/DDBJ whole genome shotgun (WGS) entry which is preliminary data.</text>
</comment>
<dbReference type="OrthoDB" id="85156at2157"/>
<evidence type="ECO:0000313" key="5">
    <source>
        <dbReference type="Proteomes" id="UP000608850"/>
    </source>
</evidence>
<comment type="pathway">
    <text evidence="2">Cofactor biosynthesis; 5,6,7,8-tetrahydromethanopterin biosynthesis.</text>
</comment>
<dbReference type="InterPro" id="IPR014721">
    <property type="entry name" value="Ribsml_uS5_D2-typ_fold_subgr"/>
</dbReference>
<dbReference type="NCBIfam" id="TIGR00144">
    <property type="entry name" value="beta_RFAP_syn"/>
    <property type="match status" value="1"/>
</dbReference>
<dbReference type="PANTHER" id="PTHR20861:SF6">
    <property type="entry name" value="BETA-RIBOFURANOSYLPHENOL 5'-PHOSPHATE SYNTHASE"/>
    <property type="match status" value="1"/>
</dbReference>
<protein>
    <recommendedName>
        <fullName evidence="2">Beta-ribofuranosylaminobenzene 5'-phosphate synthase</fullName>
        <shortName evidence="2">Beta-RFA-P synthase</shortName>
        <ecNumber evidence="2">2.4.2.54</ecNumber>
    </recommendedName>
</protein>